<protein>
    <submittedName>
        <fullName evidence="1">Uncharacterized protein</fullName>
    </submittedName>
</protein>
<sequence length="37" mass="4341">MGLFTLRLRLNRQALALIVNQLFNKVNLKNNLVRMKS</sequence>
<proteinExistence type="predicted"/>
<reference evidence="1" key="1">
    <citation type="journal article" date="2021" name="Proc. Natl. Acad. Sci. U.S.A.">
        <title>A Catalog of Tens of Thousands of Viruses from Human Metagenomes Reveals Hidden Associations with Chronic Diseases.</title>
        <authorList>
            <person name="Tisza M.J."/>
            <person name="Buck C.B."/>
        </authorList>
    </citation>
    <scope>NUCLEOTIDE SEQUENCE</scope>
    <source>
        <strain evidence="1">CtP0x5</strain>
    </source>
</reference>
<organism evidence="1">
    <name type="scientific">Siphoviridae sp. ctP0x5</name>
    <dbReference type="NCBI Taxonomy" id="2827863"/>
    <lineage>
        <taxon>Viruses</taxon>
        <taxon>Duplodnaviria</taxon>
        <taxon>Heunggongvirae</taxon>
        <taxon>Uroviricota</taxon>
        <taxon>Caudoviricetes</taxon>
    </lineage>
</organism>
<name>A0A8S5TF08_9CAUD</name>
<dbReference type="EMBL" id="BK032818">
    <property type="protein sequence ID" value="DAF61892.1"/>
    <property type="molecule type" value="Genomic_DNA"/>
</dbReference>
<evidence type="ECO:0000313" key="1">
    <source>
        <dbReference type="EMBL" id="DAF61892.1"/>
    </source>
</evidence>
<accession>A0A8S5TF08</accession>